<accession>A0A9X1FX49</accession>
<evidence type="ECO:0000313" key="1">
    <source>
        <dbReference type="EMBL" id="MBW4709009.1"/>
    </source>
</evidence>
<gene>
    <name evidence="1" type="ORF">KX928_14560</name>
</gene>
<comment type="caution">
    <text evidence="1">The sequence shown here is derived from an EMBL/GenBank/DDBJ whole genome shotgun (WGS) entry which is preliminary data.</text>
</comment>
<dbReference type="Proteomes" id="UP001138661">
    <property type="component" value="Unassembled WGS sequence"/>
</dbReference>
<dbReference type="AlphaFoldDB" id="A0A9X1FX49"/>
<evidence type="ECO:0000313" key="2">
    <source>
        <dbReference type="Proteomes" id="UP001138661"/>
    </source>
</evidence>
<sequence length="46" mass="5250">MSKKYARLVDEHDRAESLKTLAKRFNSMAIIGNLRKASRSCAQQEP</sequence>
<organism evidence="1 2">
    <name type="scientific">Roseobacter insulae</name>
    <dbReference type="NCBI Taxonomy" id="2859783"/>
    <lineage>
        <taxon>Bacteria</taxon>
        <taxon>Pseudomonadati</taxon>
        <taxon>Pseudomonadota</taxon>
        <taxon>Alphaproteobacteria</taxon>
        <taxon>Rhodobacterales</taxon>
        <taxon>Roseobacteraceae</taxon>
        <taxon>Roseobacter</taxon>
    </lineage>
</organism>
<dbReference type="EMBL" id="JAHXDN010000004">
    <property type="protein sequence ID" value="MBW4709009.1"/>
    <property type="molecule type" value="Genomic_DNA"/>
</dbReference>
<keyword evidence="2" id="KW-1185">Reference proteome</keyword>
<reference evidence="1" key="1">
    <citation type="submission" date="2021-07" db="EMBL/GenBank/DDBJ databases">
        <title>Roseobacter insulae sp. nov., isolated from a tidal flat.</title>
        <authorList>
            <person name="Park S."/>
            <person name="Yoon J.-H."/>
        </authorList>
    </citation>
    <scope>NUCLEOTIDE SEQUENCE</scope>
    <source>
        <strain evidence="1">YSTF-M11</strain>
    </source>
</reference>
<proteinExistence type="predicted"/>
<dbReference type="RefSeq" id="WP_219504071.1">
    <property type="nucleotide sequence ID" value="NZ_JAHXDN010000004.1"/>
</dbReference>
<name>A0A9X1FX49_9RHOB</name>
<protein>
    <submittedName>
        <fullName evidence="1">Uncharacterized protein</fullName>
    </submittedName>
</protein>